<dbReference type="Pfam" id="PF03114">
    <property type="entry name" value="BAR"/>
    <property type="match status" value="1"/>
</dbReference>
<evidence type="ECO:0008006" key="10">
    <source>
        <dbReference type="Google" id="ProtNLM"/>
    </source>
</evidence>
<reference evidence="8" key="1">
    <citation type="submission" date="2021-01" db="EMBL/GenBank/DDBJ databases">
        <authorList>
            <person name="Zahm M."/>
            <person name="Roques C."/>
            <person name="Cabau C."/>
            <person name="Klopp C."/>
            <person name="Donnadieu C."/>
            <person name="Jouanno E."/>
            <person name="Lampietro C."/>
            <person name="Louis A."/>
            <person name="Herpin A."/>
            <person name="Echchiki A."/>
            <person name="Berthelot C."/>
            <person name="Parey E."/>
            <person name="Roest-Crollius H."/>
            <person name="Braasch I."/>
            <person name="Postlethwait J."/>
            <person name="Bobe J."/>
            <person name="Montfort J."/>
            <person name="Bouchez O."/>
            <person name="Begum T."/>
            <person name="Mejri S."/>
            <person name="Adams A."/>
            <person name="Chen W.-J."/>
            <person name="Guiguen Y."/>
        </authorList>
    </citation>
    <scope>NUCLEOTIDE SEQUENCE</scope>
    <source>
        <strain evidence="8">YG-15Mar2019-1</strain>
        <tissue evidence="8">Brain</tissue>
    </source>
</reference>
<dbReference type="Gene3D" id="1.20.1270.60">
    <property type="entry name" value="Arfaptin homology (AH) domain/BAR domain"/>
    <property type="match status" value="1"/>
</dbReference>
<dbReference type="PROSITE" id="PS51021">
    <property type="entry name" value="BAR"/>
    <property type="match status" value="1"/>
</dbReference>
<name>A0A9D3QJ18_MEGAT</name>
<dbReference type="InterPro" id="IPR000198">
    <property type="entry name" value="RhoGAP_dom"/>
</dbReference>
<keyword evidence="3" id="KW-0963">Cytoplasm</keyword>
<feature type="domain" description="Rho-GAP" evidence="6">
    <location>
        <begin position="244"/>
        <end position="436"/>
    </location>
</feature>
<sequence length="639" mass="71396">MLKQFGLLKQFGSVGKSQDATDLLSDDLVLVEQRVEPARRAAQIIHKRLAGCLQSQQGLEAEKRTKKLPLMLLSVSMAESLMDLDGASPIRKVLEMTCYMESFLAKTLADFEVKVEKEVLEPLNKLSEEELPEILKNKKQFAKLTAEWQTARSRAQGKQDTQSGEVEEAWRRLENFKDEYSADLYHFASKEDVYASYFIRLLEIQTEHHKTSLGFLERNIAELKETHNQEEPMLSSSSAKVYGTSLLSHLLDSGREIAAPIQECVQMLLDKGMKEEGLFRLAGAASVVKKLKNSLDCGNVDHSEFISDPHAVAGALKCYLRELPEPLMTFDLYHEWFKAAGEKELSDRLEQLKGVLGKLPPENYNNLRYLLQFLARLSEQQEVNRMSPSNIAIVLGPNLLWPRTEGDISVLDMASASSVQVVAVIEPLIRFASVLFPEEVDFQHRERPDSPDFITSVCQGFSFWTEDTPRISLSSSLSLTDGFPVDQAGSGPLITKSSSVSCLTSIGENPPSDSADQQSIQDQSSDAILTQTQEPSPAESTPFQPPISPMKNSEPHKEERRSLQQRPYLTWDNRQVNLTLSHPEILTAPLSQPASPRSKQFLDSLGKRARGKKVAIRAPKMPPPPPPNLTNEQLPSSAQ</sequence>
<dbReference type="GO" id="GO:0032956">
    <property type="term" value="P:regulation of actin cytoskeleton organization"/>
    <property type="evidence" value="ECO:0007669"/>
    <property type="project" value="TreeGrafter"/>
</dbReference>
<feature type="compositionally biased region" description="Low complexity" evidence="5">
    <location>
        <begin position="512"/>
        <end position="528"/>
    </location>
</feature>
<feature type="compositionally biased region" description="Basic and acidic residues" evidence="5">
    <location>
        <begin position="553"/>
        <end position="562"/>
    </location>
</feature>
<keyword evidence="2" id="KW-0343">GTPase activation</keyword>
<comment type="caution">
    <text evidence="8">The sequence shown here is derived from an EMBL/GenBank/DDBJ whole genome shotgun (WGS) entry which is preliminary data.</text>
</comment>
<evidence type="ECO:0000256" key="2">
    <source>
        <dbReference type="ARBA" id="ARBA00022468"/>
    </source>
</evidence>
<dbReference type="PANTHER" id="PTHR14130:SF12">
    <property type="entry name" value="BARGIN-RELATED"/>
    <property type="match status" value="1"/>
</dbReference>
<dbReference type="InterPro" id="IPR008936">
    <property type="entry name" value="Rho_GTPase_activation_prot"/>
</dbReference>
<dbReference type="GO" id="GO:0005096">
    <property type="term" value="F:GTPase activator activity"/>
    <property type="evidence" value="ECO:0007669"/>
    <property type="project" value="UniProtKB-KW"/>
</dbReference>
<dbReference type="Proteomes" id="UP001046870">
    <property type="component" value="Chromosome 1"/>
</dbReference>
<evidence type="ECO:0000256" key="1">
    <source>
        <dbReference type="ARBA" id="ARBA00004514"/>
    </source>
</evidence>
<keyword evidence="9" id="KW-1185">Reference proteome</keyword>
<dbReference type="InterPro" id="IPR027267">
    <property type="entry name" value="AH/BAR_dom_sf"/>
</dbReference>
<dbReference type="InterPro" id="IPR004148">
    <property type="entry name" value="BAR_dom"/>
</dbReference>
<feature type="domain" description="BAR" evidence="7">
    <location>
        <begin position="13"/>
        <end position="232"/>
    </location>
</feature>
<dbReference type="GO" id="GO:0035020">
    <property type="term" value="P:regulation of Rac protein signal transduction"/>
    <property type="evidence" value="ECO:0007669"/>
    <property type="project" value="TreeGrafter"/>
</dbReference>
<dbReference type="GO" id="GO:0005829">
    <property type="term" value="C:cytosol"/>
    <property type="evidence" value="ECO:0007669"/>
    <property type="project" value="UniProtKB-SubCell"/>
</dbReference>
<dbReference type="EMBL" id="JAFDVH010000001">
    <property type="protein sequence ID" value="KAG7491510.1"/>
    <property type="molecule type" value="Genomic_DNA"/>
</dbReference>
<dbReference type="GO" id="GO:0007165">
    <property type="term" value="P:signal transduction"/>
    <property type="evidence" value="ECO:0007669"/>
    <property type="project" value="InterPro"/>
</dbReference>
<dbReference type="Pfam" id="PF00620">
    <property type="entry name" value="RhoGAP"/>
    <property type="match status" value="1"/>
</dbReference>
<dbReference type="SMART" id="SM00324">
    <property type="entry name" value="RhoGAP"/>
    <property type="match status" value="1"/>
</dbReference>
<evidence type="ECO:0000259" key="7">
    <source>
        <dbReference type="PROSITE" id="PS51021"/>
    </source>
</evidence>
<dbReference type="SUPFAM" id="SSF103657">
    <property type="entry name" value="BAR/IMD domain-like"/>
    <property type="match status" value="1"/>
</dbReference>
<dbReference type="FunFam" id="1.10.555.10:FF:000001">
    <property type="entry name" value="Rho GTPase activating protein 44"/>
    <property type="match status" value="1"/>
</dbReference>
<accession>A0A9D3QJ18</accession>
<gene>
    <name evidence="8" type="ORF">MATL_G00004540</name>
</gene>
<proteinExistence type="predicted"/>
<feature type="compositionally biased region" description="Polar residues" evidence="5">
    <location>
        <begin position="629"/>
        <end position="639"/>
    </location>
</feature>
<dbReference type="OrthoDB" id="19923at2759"/>
<evidence type="ECO:0000256" key="3">
    <source>
        <dbReference type="ARBA" id="ARBA00022490"/>
    </source>
</evidence>
<evidence type="ECO:0000259" key="6">
    <source>
        <dbReference type="PROSITE" id="PS50238"/>
    </source>
</evidence>
<evidence type="ECO:0000313" key="8">
    <source>
        <dbReference type="EMBL" id="KAG7491510.1"/>
    </source>
</evidence>
<organism evidence="8 9">
    <name type="scientific">Megalops atlanticus</name>
    <name type="common">Tarpon</name>
    <name type="synonym">Clupea gigantea</name>
    <dbReference type="NCBI Taxonomy" id="7932"/>
    <lineage>
        <taxon>Eukaryota</taxon>
        <taxon>Metazoa</taxon>
        <taxon>Chordata</taxon>
        <taxon>Craniata</taxon>
        <taxon>Vertebrata</taxon>
        <taxon>Euteleostomi</taxon>
        <taxon>Actinopterygii</taxon>
        <taxon>Neopterygii</taxon>
        <taxon>Teleostei</taxon>
        <taxon>Elopiformes</taxon>
        <taxon>Megalopidae</taxon>
        <taxon>Megalops</taxon>
    </lineage>
</organism>
<dbReference type="FunFam" id="1.20.1270.60:FF:000053">
    <property type="entry name" value="SH3 domain-binding protein 1"/>
    <property type="match status" value="1"/>
</dbReference>
<evidence type="ECO:0000256" key="4">
    <source>
        <dbReference type="ARBA" id="ARBA00022553"/>
    </source>
</evidence>
<dbReference type="PROSITE" id="PS50238">
    <property type="entry name" value="RHOGAP"/>
    <property type="match status" value="1"/>
</dbReference>
<feature type="compositionally biased region" description="Polar residues" evidence="5">
    <location>
        <begin position="529"/>
        <end position="542"/>
    </location>
</feature>
<keyword evidence="4" id="KW-0597">Phosphoprotein</keyword>
<protein>
    <recommendedName>
        <fullName evidence="10">SH3-domain binding protein 1</fullName>
    </recommendedName>
</protein>
<evidence type="ECO:0000313" key="9">
    <source>
        <dbReference type="Proteomes" id="UP001046870"/>
    </source>
</evidence>
<dbReference type="Gene3D" id="1.10.555.10">
    <property type="entry name" value="Rho GTPase activation protein"/>
    <property type="match status" value="1"/>
</dbReference>
<dbReference type="InterPro" id="IPR047165">
    <property type="entry name" value="RHG17/44/SH3BP1-like"/>
</dbReference>
<dbReference type="SUPFAM" id="SSF48350">
    <property type="entry name" value="GTPase activation domain, GAP"/>
    <property type="match status" value="1"/>
</dbReference>
<comment type="subcellular location">
    <subcellularLocation>
        <location evidence="1">Cytoplasm</location>
        <location evidence="1">Cytosol</location>
    </subcellularLocation>
</comment>
<feature type="region of interest" description="Disordered" evidence="5">
    <location>
        <begin position="606"/>
        <end position="639"/>
    </location>
</feature>
<dbReference type="PANTHER" id="PTHR14130">
    <property type="entry name" value="3BP-1 RELATED RHOGAP"/>
    <property type="match status" value="1"/>
</dbReference>
<dbReference type="AlphaFoldDB" id="A0A9D3QJ18"/>
<evidence type="ECO:0000256" key="5">
    <source>
        <dbReference type="SAM" id="MobiDB-lite"/>
    </source>
</evidence>
<feature type="region of interest" description="Disordered" evidence="5">
    <location>
        <begin position="502"/>
        <end position="568"/>
    </location>
</feature>